<dbReference type="GO" id="GO:0003700">
    <property type="term" value="F:DNA-binding transcription factor activity"/>
    <property type="evidence" value="ECO:0007669"/>
    <property type="project" value="InterPro"/>
</dbReference>
<feature type="compositionally biased region" description="Basic and acidic residues" evidence="10">
    <location>
        <begin position="206"/>
        <end position="220"/>
    </location>
</feature>
<keyword evidence="6" id="KW-0238">DNA-binding</keyword>
<dbReference type="PRINTS" id="PR00056">
    <property type="entry name" value="HSFDOMAIN"/>
</dbReference>
<evidence type="ECO:0000256" key="3">
    <source>
        <dbReference type="ARBA" id="ARBA00022553"/>
    </source>
</evidence>
<feature type="compositionally biased region" description="Low complexity" evidence="10">
    <location>
        <begin position="227"/>
        <end position="242"/>
    </location>
</feature>
<protein>
    <recommendedName>
        <fullName evidence="11">HSF-type DNA-binding domain-containing protein</fullName>
    </recommendedName>
</protein>
<dbReference type="GO" id="GO:0005634">
    <property type="term" value="C:nucleus"/>
    <property type="evidence" value="ECO:0007669"/>
    <property type="project" value="UniProtKB-SubCell"/>
</dbReference>
<proteinExistence type="inferred from homology"/>
<dbReference type="FunFam" id="1.10.10.10:FF:000037">
    <property type="entry name" value="Heat stress transcription factor B-4"/>
    <property type="match status" value="1"/>
</dbReference>
<dbReference type="AlphaFoldDB" id="A0A7S0KYC7"/>
<comment type="subunit">
    <text evidence="2">Homotrimer.</text>
</comment>
<feature type="domain" description="HSF-type DNA-binding" evidence="11">
    <location>
        <begin position="121"/>
        <end position="208"/>
    </location>
</feature>
<name>A0A7S0KYC7_MICPS</name>
<evidence type="ECO:0000256" key="9">
    <source>
        <dbReference type="RuleBase" id="RU004020"/>
    </source>
</evidence>
<dbReference type="EMBL" id="HBEV01016038">
    <property type="protein sequence ID" value="CAD8595110.1"/>
    <property type="molecule type" value="Transcribed_RNA"/>
</dbReference>
<reference evidence="12" key="1">
    <citation type="submission" date="2021-01" db="EMBL/GenBank/DDBJ databases">
        <authorList>
            <person name="Corre E."/>
            <person name="Pelletier E."/>
            <person name="Niang G."/>
            <person name="Scheremetjew M."/>
            <person name="Finn R."/>
            <person name="Kale V."/>
            <person name="Holt S."/>
            <person name="Cochrane G."/>
            <person name="Meng A."/>
            <person name="Brown T."/>
            <person name="Cohen L."/>
        </authorList>
    </citation>
    <scope>NUCLEOTIDE SEQUENCE</scope>
    <source>
        <strain evidence="12">CCMP494</strain>
    </source>
</reference>
<feature type="region of interest" description="Disordered" evidence="10">
    <location>
        <begin position="29"/>
        <end position="113"/>
    </location>
</feature>
<feature type="region of interest" description="Disordered" evidence="10">
    <location>
        <begin position="202"/>
        <end position="250"/>
    </location>
</feature>
<comment type="similarity">
    <text evidence="9">Belongs to the HSF family.</text>
</comment>
<accession>A0A7S0KYC7</accession>
<evidence type="ECO:0000256" key="4">
    <source>
        <dbReference type="ARBA" id="ARBA00023015"/>
    </source>
</evidence>
<feature type="compositionally biased region" description="Basic residues" evidence="10">
    <location>
        <begin position="61"/>
        <end position="76"/>
    </location>
</feature>
<evidence type="ECO:0000259" key="11">
    <source>
        <dbReference type="SMART" id="SM00415"/>
    </source>
</evidence>
<keyword evidence="8" id="KW-0539">Nucleus</keyword>
<evidence type="ECO:0000313" key="12">
    <source>
        <dbReference type="EMBL" id="CAD8595110.1"/>
    </source>
</evidence>
<dbReference type="SUPFAM" id="SSF46785">
    <property type="entry name" value="Winged helix' DNA-binding domain"/>
    <property type="match status" value="1"/>
</dbReference>
<comment type="subcellular location">
    <subcellularLocation>
        <location evidence="1">Nucleus</location>
    </subcellularLocation>
</comment>
<dbReference type="PANTHER" id="PTHR10015">
    <property type="entry name" value="HEAT SHOCK TRANSCRIPTION FACTOR"/>
    <property type="match status" value="1"/>
</dbReference>
<gene>
    <name evidence="12" type="ORF">MSP1404_LOCUS12515</name>
</gene>
<evidence type="ECO:0000256" key="5">
    <source>
        <dbReference type="ARBA" id="ARBA00023016"/>
    </source>
</evidence>
<keyword evidence="5" id="KW-0346">Stress response</keyword>
<dbReference type="InterPro" id="IPR036388">
    <property type="entry name" value="WH-like_DNA-bd_sf"/>
</dbReference>
<evidence type="ECO:0000256" key="7">
    <source>
        <dbReference type="ARBA" id="ARBA00023163"/>
    </source>
</evidence>
<keyword evidence="4" id="KW-0805">Transcription regulation</keyword>
<keyword evidence="3" id="KW-0597">Phosphoprotein</keyword>
<feature type="compositionally biased region" description="Basic residues" evidence="10">
    <location>
        <begin position="36"/>
        <end position="48"/>
    </location>
</feature>
<evidence type="ECO:0000256" key="6">
    <source>
        <dbReference type="ARBA" id="ARBA00023125"/>
    </source>
</evidence>
<dbReference type="InterPro" id="IPR000232">
    <property type="entry name" value="HSF_DNA-bd"/>
</dbReference>
<dbReference type="PANTHER" id="PTHR10015:SF427">
    <property type="entry name" value="HEAT SHOCK FACTOR PROTEIN"/>
    <property type="match status" value="1"/>
</dbReference>
<evidence type="ECO:0000256" key="8">
    <source>
        <dbReference type="ARBA" id="ARBA00023242"/>
    </source>
</evidence>
<sequence length="525" mass="57200">MVRPAPRRRARSRVPGSVTFIFSDTWTISSGGAAAGRRRGLPPRHPRVPSRPLVSPSDRTRARHLRTTTRPSRARLRGPGAAGPDQRKFRGAPTSGKFPPSEIPPPRRRPQPDAALSLTRRKTWNLVSDPSSDHIISWSAQGRTFTVWQPDLLESTQLPATFKHSNFASFVRQLNNYGFRKCHSDRFEFGVEGFEQGKPELLTTLRRHDAPRNKKKDAEGKAGTAGGKKSASAGRSKGPGSSTAPHVPGSGYDGLELGAYGGITSEVEQLKRDRLLLLKEVMRLREVQSHTQDQVRELSARLASTEQFQSRMMSFVDAVQSGTGLSFDAQGMQKFKEVAATRKRRQMFLPSSGASPDQAPGQNPQGSLGSGSYNAASLGFSLQEMDDDDILPADPLAPDPDDALTSQMFGPLSPNPAAPIQLPEHEWLDMLGGGGGVDPHVGKVEPRVGGPLIRSASQDDDVGAEATADPFVSSILDRGPSLEKQMSLGFLERMSSAEIGDMVKDMNINQPFDDEFARRVREIKS</sequence>
<dbReference type="Pfam" id="PF00447">
    <property type="entry name" value="HSF_DNA-bind"/>
    <property type="match status" value="1"/>
</dbReference>
<feature type="compositionally biased region" description="Polar residues" evidence="10">
    <location>
        <begin position="352"/>
        <end position="374"/>
    </location>
</feature>
<dbReference type="InterPro" id="IPR036390">
    <property type="entry name" value="WH_DNA-bd_sf"/>
</dbReference>
<evidence type="ECO:0000256" key="10">
    <source>
        <dbReference type="SAM" id="MobiDB-lite"/>
    </source>
</evidence>
<dbReference type="Gene3D" id="1.10.10.10">
    <property type="entry name" value="Winged helix-like DNA-binding domain superfamily/Winged helix DNA-binding domain"/>
    <property type="match status" value="1"/>
</dbReference>
<dbReference type="SMART" id="SM00415">
    <property type="entry name" value="HSF"/>
    <property type="match status" value="1"/>
</dbReference>
<feature type="region of interest" description="Disordered" evidence="10">
    <location>
        <begin position="349"/>
        <end position="374"/>
    </location>
</feature>
<evidence type="ECO:0000256" key="1">
    <source>
        <dbReference type="ARBA" id="ARBA00004123"/>
    </source>
</evidence>
<organism evidence="12">
    <name type="scientific">Micromonas pusilla</name>
    <name type="common">Picoplanktonic green alga</name>
    <name type="synonym">Chromulina pusilla</name>
    <dbReference type="NCBI Taxonomy" id="38833"/>
    <lineage>
        <taxon>Eukaryota</taxon>
        <taxon>Viridiplantae</taxon>
        <taxon>Chlorophyta</taxon>
        <taxon>Mamiellophyceae</taxon>
        <taxon>Mamiellales</taxon>
        <taxon>Mamiellaceae</taxon>
        <taxon>Micromonas</taxon>
    </lineage>
</organism>
<dbReference type="GO" id="GO:0043565">
    <property type="term" value="F:sequence-specific DNA binding"/>
    <property type="evidence" value="ECO:0007669"/>
    <property type="project" value="InterPro"/>
</dbReference>
<evidence type="ECO:0000256" key="2">
    <source>
        <dbReference type="ARBA" id="ARBA00011233"/>
    </source>
</evidence>
<keyword evidence="7" id="KW-0804">Transcription</keyword>